<dbReference type="Pfam" id="PF04333">
    <property type="entry name" value="MlaA"/>
    <property type="match status" value="1"/>
</dbReference>
<protein>
    <submittedName>
        <fullName evidence="5">Putative vacj-related lipoprotein</fullName>
    </submittedName>
</protein>
<dbReference type="GO" id="GO:0016020">
    <property type="term" value="C:membrane"/>
    <property type="evidence" value="ECO:0007669"/>
    <property type="project" value="InterPro"/>
</dbReference>
<dbReference type="InterPro" id="IPR007428">
    <property type="entry name" value="MlaA"/>
</dbReference>
<dbReference type="PRINTS" id="PR01805">
    <property type="entry name" value="VACJLIPOPROT"/>
</dbReference>
<name>A0A0S4WM81_RALSL</name>
<evidence type="ECO:0000256" key="4">
    <source>
        <dbReference type="SAM" id="SignalP"/>
    </source>
</evidence>
<evidence type="ECO:0000256" key="2">
    <source>
        <dbReference type="ARBA" id="ARBA00022729"/>
    </source>
</evidence>
<sequence length="296" mass="32697">MRTTHLIVIVFFAQFTSACAVQPKALRSNPDSSFTRKASVDLHEPPHGEEADFRQLKVEQRSAGDEKSDHGDNLNSVNVAGETSQKNPKPSNIDTNSGISDPWEGFNRKNHAINSVLDKYIVRPVGVAYDAVTPDPVQHSVTRFFGNLRGPSTVVNQLLQGKPLKAGQSVSRFVVNTTVGIGGLFDPASSLGLSREDADLGQTFASWGWRDSRYIVLPLLGPTTLRDATSMFGEQKLSPTSYVSDTALKTGLQFIQITNNRARLLATDEIRKQSLDDYIFVRDAWAQRRNHQLSKD</sequence>
<keyword evidence="5" id="KW-0449">Lipoprotein</keyword>
<comment type="similarity">
    <text evidence="1">Belongs to the MlaA family.</text>
</comment>
<dbReference type="GO" id="GO:0120010">
    <property type="term" value="P:intermembrane phospholipid transfer"/>
    <property type="evidence" value="ECO:0007669"/>
    <property type="project" value="TreeGrafter"/>
</dbReference>
<dbReference type="PANTHER" id="PTHR30035:SF3">
    <property type="entry name" value="INTERMEMBRANE PHOSPHOLIPID TRANSPORT SYSTEM LIPOPROTEIN MLAA"/>
    <property type="match status" value="1"/>
</dbReference>
<evidence type="ECO:0000313" key="5">
    <source>
        <dbReference type="EMBL" id="CUV47945.1"/>
    </source>
</evidence>
<feature type="chain" id="PRO_5006629291" evidence="4">
    <location>
        <begin position="21"/>
        <end position="296"/>
    </location>
</feature>
<evidence type="ECO:0000256" key="3">
    <source>
        <dbReference type="SAM" id="MobiDB-lite"/>
    </source>
</evidence>
<feature type="compositionally biased region" description="Polar residues" evidence="3">
    <location>
        <begin position="73"/>
        <end position="99"/>
    </location>
</feature>
<feature type="region of interest" description="Disordered" evidence="3">
    <location>
        <begin position="26"/>
        <end position="100"/>
    </location>
</feature>
<dbReference type="PANTHER" id="PTHR30035">
    <property type="entry name" value="LIPOPROTEIN VACJ-RELATED"/>
    <property type="match status" value="1"/>
</dbReference>
<dbReference type="PROSITE" id="PS51257">
    <property type="entry name" value="PROKAR_LIPOPROTEIN"/>
    <property type="match status" value="1"/>
</dbReference>
<keyword evidence="2 4" id="KW-0732">Signal</keyword>
<dbReference type="EMBL" id="LN899827">
    <property type="protein sequence ID" value="CUV47945.1"/>
    <property type="molecule type" value="Genomic_DNA"/>
</dbReference>
<feature type="signal peptide" evidence="4">
    <location>
        <begin position="1"/>
        <end position="20"/>
    </location>
</feature>
<dbReference type="AlphaFoldDB" id="A0A0S4WM81"/>
<feature type="compositionally biased region" description="Basic and acidic residues" evidence="3">
    <location>
        <begin position="38"/>
        <end position="72"/>
    </location>
</feature>
<reference evidence="5" key="1">
    <citation type="submission" date="2015-10" db="EMBL/GenBank/DDBJ databases">
        <authorList>
            <person name="Gilbert D.G."/>
        </authorList>
    </citation>
    <scope>NUCLEOTIDE SEQUENCE</scope>
    <source>
        <strain evidence="5">Phyl III-seqv23</strain>
    </source>
</reference>
<proteinExistence type="inferred from homology"/>
<gene>
    <name evidence="5" type="ORF">TO10_v1_1260002</name>
</gene>
<accession>A0A0S4WM81</accession>
<evidence type="ECO:0000256" key="1">
    <source>
        <dbReference type="ARBA" id="ARBA00010634"/>
    </source>
</evidence>
<organism evidence="5">
    <name type="scientific">Ralstonia solanacearum</name>
    <name type="common">Pseudomonas solanacearum</name>
    <dbReference type="NCBI Taxonomy" id="305"/>
    <lineage>
        <taxon>Bacteria</taxon>
        <taxon>Pseudomonadati</taxon>
        <taxon>Pseudomonadota</taxon>
        <taxon>Betaproteobacteria</taxon>
        <taxon>Burkholderiales</taxon>
        <taxon>Burkholderiaceae</taxon>
        <taxon>Ralstonia</taxon>
        <taxon>Ralstonia solanacearum species complex</taxon>
    </lineage>
</organism>